<organism evidence="5 6">
    <name type="scientific">Ganoderma sinense ZZ0214-1</name>
    <dbReference type="NCBI Taxonomy" id="1077348"/>
    <lineage>
        <taxon>Eukaryota</taxon>
        <taxon>Fungi</taxon>
        <taxon>Dikarya</taxon>
        <taxon>Basidiomycota</taxon>
        <taxon>Agaricomycotina</taxon>
        <taxon>Agaricomycetes</taxon>
        <taxon>Polyporales</taxon>
        <taxon>Polyporaceae</taxon>
        <taxon>Ganoderma</taxon>
    </lineage>
</organism>
<protein>
    <submittedName>
        <fullName evidence="5">Uncharacterized protein</fullName>
    </submittedName>
</protein>
<dbReference type="FunFam" id="3.40.50.720:FF:000084">
    <property type="entry name" value="Short-chain dehydrogenase reductase"/>
    <property type="match status" value="1"/>
</dbReference>
<keyword evidence="3" id="KW-0560">Oxidoreductase</keyword>
<dbReference type="PRINTS" id="PR00080">
    <property type="entry name" value="SDRFAMILY"/>
</dbReference>
<gene>
    <name evidence="5" type="ORF">GSI_07243</name>
</gene>
<evidence type="ECO:0000313" key="5">
    <source>
        <dbReference type="EMBL" id="PIL30543.1"/>
    </source>
</evidence>
<dbReference type="EMBL" id="AYKW01000014">
    <property type="protein sequence ID" value="PIL30543.1"/>
    <property type="molecule type" value="Genomic_DNA"/>
</dbReference>
<dbReference type="PANTHER" id="PTHR24321:SF8">
    <property type="entry name" value="ESTRADIOL 17-BETA-DEHYDROGENASE 8-RELATED"/>
    <property type="match status" value="1"/>
</dbReference>
<dbReference type="AlphaFoldDB" id="A0A2G8S9V7"/>
<evidence type="ECO:0000256" key="2">
    <source>
        <dbReference type="ARBA" id="ARBA00022857"/>
    </source>
</evidence>
<dbReference type="Pfam" id="PF00106">
    <property type="entry name" value="adh_short"/>
    <property type="match status" value="1"/>
</dbReference>
<accession>A0A2G8S9V7</accession>
<comment type="similarity">
    <text evidence="1 4">Belongs to the short-chain dehydrogenases/reductases (SDR) family.</text>
</comment>
<dbReference type="OrthoDB" id="498125at2759"/>
<keyword evidence="6" id="KW-1185">Reference proteome</keyword>
<dbReference type="InterPro" id="IPR002347">
    <property type="entry name" value="SDR_fam"/>
</dbReference>
<sequence>MVNPSPPNSRVAIITGAAQGIGEAIALRLADDGIDVVLNDLPTKRDALDGVVKAVQTKGRRAIAVLGDATIEEDVVALVDRAVEEFGGLDIMIANAGIGRLLSLVDTTVEVWDRIMCVNVRSTMLAYKHAARQMIKQGRGGRIVGAASMAGKRGFATLPAYCASKFAVRGLTQSAAQNADDDKNGGPSSTFILHAGWAPTTPVAEPSVVAELVAYLVKPEAHFVTGQCLGIDGGVVMD</sequence>
<evidence type="ECO:0000256" key="3">
    <source>
        <dbReference type="ARBA" id="ARBA00023002"/>
    </source>
</evidence>
<name>A0A2G8S9V7_9APHY</name>
<dbReference type="InterPro" id="IPR020904">
    <property type="entry name" value="Sc_DH/Rdtase_CS"/>
</dbReference>
<proteinExistence type="inferred from homology"/>
<dbReference type="Gene3D" id="3.40.50.720">
    <property type="entry name" value="NAD(P)-binding Rossmann-like Domain"/>
    <property type="match status" value="1"/>
</dbReference>
<dbReference type="PANTHER" id="PTHR24321">
    <property type="entry name" value="DEHYDROGENASES, SHORT CHAIN"/>
    <property type="match status" value="1"/>
</dbReference>
<dbReference type="PRINTS" id="PR00081">
    <property type="entry name" value="GDHRDH"/>
</dbReference>
<keyword evidence="2" id="KW-0521">NADP</keyword>
<evidence type="ECO:0000313" key="6">
    <source>
        <dbReference type="Proteomes" id="UP000230002"/>
    </source>
</evidence>
<reference evidence="5 6" key="1">
    <citation type="journal article" date="2015" name="Sci. Rep.">
        <title>Chromosome-level genome map provides insights into diverse defense mechanisms in the medicinal fungus Ganoderma sinense.</title>
        <authorList>
            <person name="Zhu Y."/>
            <person name="Xu J."/>
            <person name="Sun C."/>
            <person name="Zhou S."/>
            <person name="Xu H."/>
            <person name="Nelson D.R."/>
            <person name="Qian J."/>
            <person name="Song J."/>
            <person name="Luo H."/>
            <person name="Xiang L."/>
            <person name="Li Y."/>
            <person name="Xu Z."/>
            <person name="Ji A."/>
            <person name="Wang L."/>
            <person name="Lu S."/>
            <person name="Hayward A."/>
            <person name="Sun W."/>
            <person name="Li X."/>
            <person name="Schwartz D.C."/>
            <person name="Wang Y."/>
            <person name="Chen S."/>
        </authorList>
    </citation>
    <scope>NUCLEOTIDE SEQUENCE [LARGE SCALE GENOMIC DNA]</scope>
    <source>
        <strain evidence="5 6">ZZ0214-1</strain>
    </source>
</reference>
<dbReference type="GO" id="GO:0016491">
    <property type="term" value="F:oxidoreductase activity"/>
    <property type="evidence" value="ECO:0007669"/>
    <property type="project" value="UniProtKB-KW"/>
</dbReference>
<evidence type="ECO:0000256" key="1">
    <source>
        <dbReference type="ARBA" id="ARBA00006484"/>
    </source>
</evidence>
<dbReference type="PROSITE" id="PS00061">
    <property type="entry name" value="ADH_SHORT"/>
    <property type="match status" value="1"/>
</dbReference>
<comment type="caution">
    <text evidence="5">The sequence shown here is derived from an EMBL/GenBank/DDBJ whole genome shotgun (WGS) entry which is preliminary data.</text>
</comment>
<dbReference type="Proteomes" id="UP000230002">
    <property type="component" value="Unassembled WGS sequence"/>
</dbReference>
<dbReference type="STRING" id="1077348.A0A2G8S9V7"/>
<dbReference type="SUPFAM" id="SSF51735">
    <property type="entry name" value="NAD(P)-binding Rossmann-fold domains"/>
    <property type="match status" value="1"/>
</dbReference>
<evidence type="ECO:0000256" key="4">
    <source>
        <dbReference type="RuleBase" id="RU000363"/>
    </source>
</evidence>
<dbReference type="InterPro" id="IPR036291">
    <property type="entry name" value="NAD(P)-bd_dom_sf"/>
</dbReference>